<feature type="transmembrane region" description="Helical" evidence="5">
    <location>
        <begin position="117"/>
        <end position="134"/>
    </location>
</feature>
<sequence length="282" mass="31476">MNEFFANAWNMIGLLVWSDWITLVILIAFLVLGFKRGMAKELINLSFLLLAIIIAWLFYQPLAISDPVTWMLLSHQSHMAIAFGVIFIGVLLIKKAIYKLTKASSNISNPCALNKIFAYLIFFAAAIALSWYYLDIIANLGLMEIVVTNTSTRITLSFILTFAIIVGVCSSISNMLNISIDASKPCFLSSFFKKTLNALHTLDDKLNAKNINSRKNNAGGMFVGLLKGSLAILIMVLVFQSIDSISQQYYWLETNGALRVFQDVVTDIKPALSEHLLFIKND</sequence>
<proteinExistence type="predicted"/>
<reference evidence="6" key="1">
    <citation type="submission" date="2016-10" db="EMBL/GenBank/DDBJ databases">
        <authorList>
            <person name="de Groot N.N."/>
        </authorList>
    </citation>
    <scope>NUCLEOTIDE SEQUENCE</scope>
</reference>
<dbReference type="AlphaFoldDB" id="A0A1W1D9T5"/>
<keyword evidence="2 5" id="KW-0812">Transmembrane</keyword>
<evidence type="ECO:0000313" key="6">
    <source>
        <dbReference type="EMBL" id="SFV77373.1"/>
    </source>
</evidence>
<comment type="subcellular location">
    <subcellularLocation>
        <location evidence="1">Membrane</location>
        <topology evidence="1">Multi-pass membrane protein</topology>
    </subcellularLocation>
</comment>
<feature type="transmembrane region" description="Helical" evidence="5">
    <location>
        <begin position="41"/>
        <end position="59"/>
    </location>
</feature>
<feature type="transmembrane region" description="Helical" evidence="5">
    <location>
        <begin position="218"/>
        <end position="239"/>
    </location>
</feature>
<evidence type="ECO:0000256" key="2">
    <source>
        <dbReference type="ARBA" id="ARBA00022692"/>
    </source>
</evidence>
<feature type="transmembrane region" description="Helical" evidence="5">
    <location>
        <begin position="154"/>
        <end position="176"/>
    </location>
</feature>
<evidence type="ECO:0000256" key="5">
    <source>
        <dbReference type="SAM" id="Phobius"/>
    </source>
</evidence>
<evidence type="ECO:0000256" key="4">
    <source>
        <dbReference type="ARBA" id="ARBA00023136"/>
    </source>
</evidence>
<dbReference type="InterPro" id="IPR003825">
    <property type="entry name" value="Colicin-V_CvpA"/>
</dbReference>
<feature type="transmembrane region" description="Helical" evidence="5">
    <location>
        <begin position="79"/>
        <end position="97"/>
    </location>
</feature>
<dbReference type="GO" id="GO:0009403">
    <property type="term" value="P:toxin biosynthetic process"/>
    <property type="evidence" value="ECO:0007669"/>
    <property type="project" value="InterPro"/>
</dbReference>
<keyword evidence="4 5" id="KW-0472">Membrane</keyword>
<dbReference type="GO" id="GO:0016020">
    <property type="term" value="C:membrane"/>
    <property type="evidence" value="ECO:0007669"/>
    <property type="project" value="UniProtKB-SubCell"/>
</dbReference>
<name>A0A1W1D9T5_9ZZZZ</name>
<keyword evidence="3 5" id="KW-1133">Transmembrane helix</keyword>
<evidence type="ECO:0000256" key="1">
    <source>
        <dbReference type="ARBA" id="ARBA00004141"/>
    </source>
</evidence>
<accession>A0A1W1D9T5</accession>
<dbReference type="Pfam" id="PF02674">
    <property type="entry name" value="Colicin_V"/>
    <property type="match status" value="1"/>
</dbReference>
<dbReference type="EMBL" id="FPHR01000021">
    <property type="protein sequence ID" value="SFV77373.1"/>
    <property type="molecule type" value="Genomic_DNA"/>
</dbReference>
<feature type="transmembrane region" description="Helical" evidence="5">
    <location>
        <begin position="12"/>
        <end position="34"/>
    </location>
</feature>
<protein>
    <recommendedName>
        <fullName evidence="7">Colicin V production protein</fullName>
    </recommendedName>
</protein>
<evidence type="ECO:0000256" key="3">
    <source>
        <dbReference type="ARBA" id="ARBA00022989"/>
    </source>
</evidence>
<gene>
    <name evidence="6" type="ORF">MNB_SUP05-4-672</name>
</gene>
<evidence type="ECO:0008006" key="7">
    <source>
        <dbReference type="Google" id="ProtNLM"/>
    </source>
</evidence>
<organism evidence="6">
    <name type="scientific">hydrothermal vent metagenome</name>
    <dbReference type="NCBI Taxonomy" id="652676"/>
    <lineage>
        <taxon>unclassified sequences</taxon>
        <taxon>metagenomes</taxon>
        <taxon>ecological metagenomes</taxon>
    </lineage>
</organism>